<reference evidence="1" key="1">
    <citation type="submission" date="2017-02" db="EMBL/GenBank/DDBJ databases">
        <authorList>
            <person name="Regsiter A."/>
            <person name="William W."/>
        </authorList>
    </citation>
    <scope>NUCLEOTIDE SEQUENCE</scope>
    <source>
        <strain evidence="1">Bib</strain>
    </source>
</reference>
<sequence>MPDATLRKLTGHLTPAMTDHYDHTTIDDLRLLAKAQDEKLLGTIEATKEE</sequence>
<dbReference type="EMBL" id="FWDM01000041">
    <property type="protein sequence ID" value="SLM15995.1"/>
    <property type="molecule type" value="Genomic_DNA"/>
</dbReference>
<dbReference type="AlphaFoldDB" id="A0A3P3XM24"/>
<protein>
    <recommendedName>
        <fullName evidence="2">Integrase</fullName>
    </recommendedName>
</protein>
<evidence type="ECO:0000313" key="1">
    <source>
        <dbReference type="EMBL" id="SLM15995.1"/>
    </source>
</evidence>
<accession>A0A3P3XM24</accession>
<evidence type="ECO:0008006" key="2">
    <source>
        <dbReference type="Google" id="ProtNLM"/>
    </source>
</evidence>
<proteinExistence type="predicted"/>
<organism evidence="1">
    <name type="scientific">uncultured spirochete</name>
    <dbReference type="NCBI Taxonomy" id="156406"/>
    <lineage>
        <taxon>Bacteria</taxon>
        <taxon>Pseudomonadati</taxon>
        <taxon>Spirochaetota</taxon>
        <taxon>Spirochaetia</taxon>
        <taxon>Spirochaetales</taxon>
        <taxon>environmental samples</taxon>
    </lineage>
</organism>
<gene>
    <name evidence="1" type="ORF">SPIROBIBN47_90060</name>
</gene>
<name>A0A3P3XM24_9SPIR</name>